<dbReference type="Gene3D" id="3.30.9.10">
    <property type="entry name" value="D-Amino Acid Oxidase, subunit A, domain 2"/>
    <property type="match status" value="1"/>
</dbReference>
<comment type="similarity">
    <text evidence="2">Belongs to the MSOX/MTOX family.</text>
</comment>
<dbReference type="InterPro" id="IPR045170">
    <property type="entry name" value="MTOX"/>
</dbReference>
<keyword evidence="8" id="KW-1185">Reference proteome</keyword>
<dbReference type="Gene3D" id="3.50.50.60">
    <property type="entry name" value="FAD/NAD(P)-binding domain"/>
    <property type="match status" value="1"/>
</dbReference>
<proteinExistence type="inferred from homology"/>
<dbReference type="EMBL" id="JAWDJX010000042">
    <property type="protein sequence ID" value="KAK3049103.1"/>
    <property type="molecule type" value="Genomic_DNA"/>
</dbReference>
<evidence type="ECO:0000256" key="4">
    <source>
        <dbReference type="ARBA" id="ARBA00022827"/>
    </source>
</evidence>
<dbReference type="InterPro" id="IPR036188">
    <property type="entry name" value="FAD/NAD-bd_sf"/>
</dbReference>
<reference evidence="7" key="1">
    <citation type="submission" date="2023-04" db="EMBL/GenBank/DDBJ databases">
        <title>Black Yeasts Isolated from many extreme environments.</title>
        <authorList>
            <person name="Coleine C."/>
            <person name="Stajich J.E."/>
            <person name="Selbmann L."/>
        </authorList>
    </citation>
    <scope>NUCLEOTIDE SEQUENCE</scope>
    <source>
        <strain evidence="7">CCFEE 5312</strain>
    </source>
</reference>
<gene>
    <name evidence="7" type="ORF">LTR09_009522</name>
</gene>
<organism evidence="7 8">
    <name type="scientific">Extremus antarcticus</name>
    <dbReference type="NCBI Taxonomy" id="702011"/>
    <lineage>
        <taxon>Eukaryota</taxon>
        <taxon>Fungi</taxon>
        <taxon>Dikarya</taxon>
        <taxon>Ascomycota</taxon>
        <taxon>Pezizomycotina</taxon>
        <taxon>Dothideomycetes</taxon>
        <taxon>Dothideomycetidae</taxon>
        <taxon>Mycosphaerellales</taxon>
        <taxon>Extremaceae</taxon>
        <taxon>Extremus</taxon>
    </lineage>
</organism>
<comment type="caution">
    <text evidence="7">The sequence shown here is derived from an EMBL/GenBank/DDBJ whole genome shotgun (WGS) entry which is preliminary data.</text>
</comment>
<dbReference type="GO" id="GO:0004657">
    <property type="term" value="F:proline dehydrogenase activity"/>
    <property type="evidence" value="ECO:0007669"/>
    <property type="project" value="TreeGrafter"/>
</dbReference>
<evidence type="ECO:0000259" key="6">
    <source>
        <dbReference type="Pfam" id="PF01266"/>
    </source>
</evidence>
<keyword evidence="5" id="KW-0560">Oxidoreductase</keyword>
<keyword evidence="3" id="KW-0285">Flavoprotein</keyword>
<feature type="domain" description="FAD dependent oxidoreductase" evidence="6">
    <location>
        <begin position="9"/>
        <end position="381"/>
    </location>
</feature>
<sequence length="437" mass="48468">MPKEIPSSILIVGSGVFGLGTAYSLTQRPEFNNTKITLLDRLDFPASDAASIDSSRIIRPDYPNPAYAKLAAQAQQHWRGEFGAEGRYTESGLALLLYDDDVDLSKESFQGSLQNVMEKLGLKVGPRSEGGQVTVLEDQQAIKSVIKNMPGDLGEYGYVNWTSGWAHAENAMLHLRSLVLATGRVEFRTAEVEHLLFSPDSSAVSGVVSTSGEHITASLTILATGAWTPKFLDLRGIASASGQVLAYLTLTASEQEALGSNPTIFDKSNGMFIIQPSAHVLKIARHGYGYANFVSIPHPERPGSGENITVSLPRTKQDDADLNIPPEGERACREFLARTIPYLADRAFDHTRICWYLDTPSEDWLIDYHPKYSGLFVATGGDRIVDVFLEYTRDDLSKELRRKWRWPETKFRTDHVWTDDWRGGVKGMVLDEELAKK</sequence>
<dbReference type="SUPFAM" id="SSF51905">
    <property type="entry name" value="FAD/NAD(P)-binding domain"/>
    <property type="match status" value="1"/>
</dbReference>
<dbReference type="GO" id="GO:0008115">
    <property type="term" value="F:sarcosine oxidase activity"/>
    <property type="evidence" value="ECO:0007669"/>
    <property type="project" value="TreeGrafter"/>
</dbReference>
<evidence type="ECO:0000256" key="5">
    <source>
        <dbReference type="ARBA" id="ARBA00023002"/>
    </source>
</evidence>
<dbReference type="InterPro" id="IPR006076">
    <property type="entry name" value="FAD-dep_OxRdtase"/>
</dbReference>
<accession>A0AAJ0D8L5</accession>
<evidence type="ECO:0000256" key="2">
    <source>
        <dbReference type="ARBA" id="ARBA00010989"/>
    </source>
</evidence>
<dbReference type="GO" id="GO:0050031">
    <property type="term" value="F:L-pipecolate oxidase activity"/>
    <property type="evidence" value="ECO:0007669"/>
    <property type="project" value="TreeGrafter"/>
</dbReference>
<evidence type="ECO:0000313" key="8">
    <source>
        <dbReference type="Proteomes" id="UP001271007"/>
    </source>
</evidence>
<protein>
    <recommendedName>
        <fullName evidence="6">FAD dependent oxidoreductase domain-containing protein</fullName>
    </recommendedName>
</protein>
<evidence type="ECO:0000256" key="1">
    <source>
        <dbReference type="ARBA" id="ARBA00001974"/>
    </source>
</evidence>
<dbReference type="PANTHER" id="PTHR10961">
    <property type="entry name" value="PEROXISOMAL SARCOSINE OXIDASE"/>
    <property type="match status" value="1"/>
</dbReference>
<comment type="cofactor">
    <cofactor evidence="1">
        <name>FAD</name>
        <dbReference type="ChEBI" id="CHEBI:57692"/>
    </cofactor>
</comment>
<evidence type="ECO:0000313" key="7">
    <source>
        <dbReference type="EMBL" id="KAK3049103.1"/>
    </source>
</evidence>
<dbReference type="Proteomes" id="UP001271007">
    <property type="component" value="Unassembled WGS sequence"/>
</dbReference>
<dbReference type="PANTHER" id="PTHR10961:SF46">
    <property type="entry name" value="PEROXISOMAL SARCOSINE OXIDASE"/>
    <property type="match status" value="1"/>
</dbReference>
<dbReference type="AlphaFoldDB" id="A0AAJ0D8L5"/>
<dbReference type="GO" id="GO:0050660">
    <property type="term" value="F:flavin adenine dinucleotide binding"/>
    <property type="evidence" value="ECO:0007669"/>
    <property type="project" value="InterPro"/>
</dbReference>
<evidence type="ECO:0000256" key="3">
    <source>
        <dbReference type="ARBA" id="ARBA00022630"/>
    </source>
</evidence>
<dbReference type="Pfam" id="PF01266">
    <property type="entry name" value="DAO"/>
    <property type="match status" value="1"/>
</dbReference>
<name>A0AAJ0D8L5_9PEZI</name>
<keyword evidence="4" id="KW-0274">FAD</keyword>